<gene>
    <name evidence="1" type="ORF">HYC85_024593</name>
</gene>
<dbReference type="Proteomes" id="UP000593564">
    <property type="component" value="Unassembled WGS sequence"/>
</dbReference>
<keyword evidence="2" id="KW-1185">Reference proteome</keyword>
<dbReference type="AlphaFoldDB" id="A0A7J7G960"/>
<reference evidence="2" key="1">
    <citation type="journal article" date="2020" name="Nat. Commun.">
        <title>Genome assembly of wild tea tree DASZ reveals pedigree and selection history of tea varieties.</title>
        <authorList>
            <person name="Zhang W."/>
            <person name="Zhang Y."/>
            <person name="Qiu H."/>
            <person name="Guo Y."/>
            <person name="Wan H."/>
            <person name="Zhang X."/>
            <person name="Scossa F."/>
            <person name="Alseekh S."/>
            <person name="Zhang Q."/>
            <person name="Wang P."/>
            <person name="Xu L."/>
            <person name="Schmidt M.H."/>
            <person name="Jia X."/>
            <person name="Li D."/>
            <person name="Zhu A."/>
            <person name="Guo F."/>
            <person name="Chen W."/>
            <person name="Ni D."/>
            <person name="Usadel B."/>
            <person name="Fernie A.R."/>
            <person name="Wen W."/>
        </authorList>
    </citation>
    <scope>NUCLEOTIDE SEQUENCE [LARGE SCALE GENOMIC DNA]</scope>
    <source>
        <strain evidence="2">cv. G240</strain>
    </source>
</reference>
<accession>A0A7J7G960</accession>
<evidence type="ECO:0000313" key="1">
    <source>
        <dbReference type="EMBL" id="KAF5937087.1"/>
    </source>
</evidence>
<dbReference type="EMBL" id="JACBKZ010000012">
    <property type="protein sequence ID" value="KAF5937087.1"/>
    <property type="molecule type" value="Genomic_DNA"/>
</dbReference>
<protein>
    <submittedName>
        <fullName evidence="1">Uncharacterized protein</fullName>
    </submittedName>
</protein>
<proteinExistence type="predicted"/>
<reference evidence="1 2" key="2">
    <citation type="submission" date="2020-07" db="EMBL/GenBank/DDBJ databases">
        <title>Genome assembly of wild tea tree DASZ reveals pedigree and selection history of tea varieties.</title>
        <authorList>
            <person name="Zhang W."/>
        </authorList>
    </citation>
    <scope>NUCLEOTIDE SEQUENCE [LARGE SCALE GENOMIC DNA]</scope>
    <source>
        <strain evidence="2">cv. G240</strain>
        <tissue evidence="1">Leaf</tissue>
    </source>
</reference>
<sequence length="145" mass="16420">MVPQPITFGRADHQPKCKDTQVLNRAVIQPDIRLDPHPKQRLRVGYWPGHFLPVTTKVNTSRSDPMTHTMFAQSKQVLWVELSSPSGLIRAIGFLQLNLTLTQNIRTRTLNPKITDPSVQECINQTIKPDPVLTDLVSRDCSKDN</sequence>
<organism evidence="1 2">
    <name type="scientific">Camellia sinensis</name>
    <name type="common">Tea plant</name>
    <name type="synonym">Thea sinensis</name>
    <dbReference type="NCBI Taxonomy" id="4442"/>
    <lineage>
        <taxon>Eukaryota</taxon>
        <taxon>Viridiplantae</taxon>
        <taxon>Streptophyta</taxon>
        <taxon>Embryophyta</taxon>
        <taxon>Tracheophyta</taxon>
        <taxon>Spermatophyta</taxon>
        <taxon>Magnoliopsida</taxon>
        <taxon>eudicotyledons</taxon>
        <taxon>Gunneridae</taxon>
        <taxon>Pentapetalae</taxon>
        <taxon>asterids</taxon>
        <taxon>Ericales</taxon>
        <taxon>Theaceae</taxon>
        <taxon>Camellia</taxon>
    </lineage>
</organism>
<comment type="caution">
    <text evidence="1">The sequence shown here is derived from an EMBL/GenBank/DDBJ whole genome shotgun (WGS) entry which is preliminary data.</text>
</comment>
<dbReference type="Pfam" id="PF03321">
    <property type="entry name" value="GH3"/>
    <property type="match status" value="1"/>
</dbReference>
<evidence type="ECO:0000313" key="2">
    <source>
        <dbReference type="Proteomes" id="UP000593564"/>
    </source>
</evidence>
<name>A0A7J7G960_CAMSI</name>